<keyword evidence="3 8" id="KW-0133">Cell shape</keyword>
<dbReference type="KEGG" id="pla:Plav_0264"/>
<evidence type="ECO:0000256" key="5">
    <source>
        <dbReference type="ARBA" id="ARBA00023235"/>
    </source>
</evidence>
<dbReference type="NCBIfam" id="TIGR00067">
    <property type="entry name" value="glut_race"/>
    <property type="match status" value="1"/>
</dbReference>
<name>A7HPQ4_PARL1</name>
<feature type="binding site" evidence="8">
    <location>
        <begin position="13"/>
        <end position="14"/>
    </location>
    <ligand>
        <name>substrate</name>
    </ligand>
</feature>
<comment type="catalytic activity">
    <reaction evidence="1 8">
        <text>L-glutamate = D-glutamate</text>
        <dbReference type="Rhea" id="RHEA:12813"/>
        <dbReference type="ChEBI" id="CHEBI:29985"/>
        <dbReference type="ChEBI" id="CHEBI:29986"/>
        <dbReference type="EC" id="5.1.1.3"/>
    </reaction>
</comment>
<dbReference type="Gene3D" id="3.40.50.1860">
    <property type="match status" value="2"/>
</dbReference>
<dbReference type="GO" id="GO:0009252">
    <property type="term" value="P:peptidoglycan biosynthetic process"/>
    <property type="evidence" value="ECO:0007669"/>
    <property type="project" value="UniProtKB-UniRule"/>
</dbReference>
<comment type="pathway">
    <text evidence="8">Cell wall biogenesis; peptidoglycan biosynthesis.</text>
</comment>
<dbReference type="STRING" id="402881.Plav_0264"/>
<dbReference type="SUPFAM" id="SSF53681">
    <property type="entry name" value="Aspartate/glutamate racemase"/>
    <property type="match status" value="2"/>
</dbReference>
<feature type="binding site" evidence="8">
    <location>
        <begin position="45"/>
        <end position="46"/>
    </location>
    <ligand>
        <name>substrate</name>
    </ligand>
</feature>
<feature type="binding site" evidence="8">
    <location>
        <begin position="191"/>
        <end position="192"/>
    </location>
    <ligand>
        <name>substrate</name>
    </ligand>
</feature>
<evidence type="ECO:0000313" key="10">
    <source>
        <dbReference type="Proteomes" id="UP000006377"/>
    </source>
</evidence>
<gene>
    <name evidence="8" type="primary">murI</name>
    <name evidence="9" type="ordered locus">Plav_0264</name>
</gene>
<keyword evidence="4 8" id="KW-0573">Peptidoglycan synthesis</keyword>
<evidence type="ECO:0000256" key="2">
    <source>
        <dbReference type="ARBA" id="ARBA00013090"/>
    </source>
</evidence>
<dbReference type="InterPro" id="IPR015942">
    <property type="entry name" value="Asp/Glu/hydantoin_racemase"/>
</dbReference>
<evidence type="ECO:0000256" key="4">
    <source>
        <dbReference type="ARBA" id="ARBA00022984"/>
    </source>
</evidence>
<evidence type="ECO:0000256" key="3">
    <source>
        <dbReference type="ARBA" id="ARBA00022960"/>
    </source>
</evidence>
<evidence type="ECO:0000256" key="7">
    <source>
        <dbReference type="ARBA" id="ARBA00070053"/>
    </source>
</evidence>
<evidence type="ECO:0000256" key="8">
    <source>
        <dbReference type="HAMAP-Rule" id="MF_00258"/>
    </source>
</evidence>
<feature type="active site" description="Proton donor/acceptor" evidence="8">
    <location>
        <position position="76"/>
    </location>
</feature>
<protein>
    <recommendedName>
        <fullName evidence="7 8">Glutamate racemase</fullName>
        <ecNumber evidence="2 8">5.1.1.3</ecNumber>
    </recommendedName>
</protein>
<dbReference type="HAMAP" id="MF_00258">
    <property type="entry name" value="Glu_racemase"/>
    <property type="match status" value="1"/>
</dbReference>
<proteinExistence type="inferred from homology"/>
<keyword evidence="6 8" id="KW-0961">Cell wall biogenesis/degradation</keyword>
<accession>A7HPQ4</accession>
<dbReference type="Pfam" id="PF01177">
    <property type="entry name" value="Asp_Glu_race"/>
    <property type="match status" value="1"/>
</dbReference>
<dbReference type="PANTHER" id="PTHR21198:SF2">
    <property type="entry name" value="GLUTAMATE RACEMASE"/>
    <property type="match status" value="1"/>
</dbReference>
<reference evidence="9 10" key="1">
    <citation type="journal article" date="2011" name="Stand. Genomic Sci.">
        <title>Complete genome sequence of Parvibaculum lavamentivorans type strain (DS-1(T)).</title>
        <authorList>
            <person name="Schleheck D."/>
            <person name="Weiss M."/>
            <person name="Pitluck S."/>
            <person name="Bruce D."/>
            <person name="Land M.L."/>
            <person name="Han S."/>
            <person name="Saunders E."/>
            <person name="Tapia R."/>
            <person name="Detter C."/>
            <person name="Brettin T."/>
            <person name="Han J."/>
            <person name="Woyke T."/>
            <person name="Goodwin L."/>
            <person name="Pennacchio L."/>
            <person name="Nolan M."/>
            <person name="Cook A.M."/>
            <person name="Kjelleberg S."/>
            <person name="Thomas T."/>
        </authorList>
    </citation>
    <scope>NUCLEOTIDE SEQUENCE [LARGE SCALE GENOMIC DNA]</scope>
    <source>
        <strain evidence="10">DS-1 / DSM 13023 / NCIMB 13966</strain>
    </source>
</reference>
<dbReference type="EMBL" id="CP000774">
    <property type="protein sequence ID" value="ABS61887.1"/>
    <property type="molecule type" value="Genomic_DNA"/>
</dbReference>
<dbReference type="HOGENOM" id="CLU_052344_0_2_5"/>
<feature type="active site" description="Proton donor/acceptor" evidence="8">
    <location>
        <position position="190"/>
    </location>
</feature>
<dbReference type="RefSeq" id="WP_011995178.1">
    <property type="nucleotide sequence ID" value="NC_009719.1"/>
</dbReference>
<dbReference type="AlphaFoldDB" id="A7HPQ4"/>
<sequence>MSDKSERAIGVFDSGIGGITVLKALRAALPHEDLVYLGDTARLPYGTKSPETVTAYATQATKHLMEHGVKMVVIACNTASAVAIGPLTEALKPLPVIGVIEPGAKAGVAATKSGRIGVIGTEATVRGGAYMRAIHALDPKAQVTQAPCGLFVTLAEEGWTSGEVAEAAAKRYLAPLFKGRNAPDTLVLGCTHFPVLARIIKKVVGKNVKLVDSAATTAKAVEAALAEQGLASRRRGKGKTRFLATDSAERFARVGGIFFGETIRPKDVELVDIRPS</sequence>
<dbReference type="InterPro" id="IPR004391">
    <property type="entry name" value="Glu_race"/>
</dbReference>
<evidence type="ECO:0000313" key="9">
    <source>
        <dbReference type="EMBL" id="ABS61887.1"/>
    </source>
</evidence>
<dbReference type="InterPro" id="IPR018187">
    <property type="entry name" value="Asp/Glu_racemase_AS_1"/>
</dbReference>
<dbReference type="OrthoDB" id="9801055at2"/>
<dbReference type="FunFam" id="3.40.50.1860:FF:000002">
    <property type="entry name" value="Glutamate racemase"/>
    <property type="match status" value="1"/>
</dbReference>
<organism evidence="9 10">
    <name type="scientific">Parvibaculum lavamentivorans (strain DS-1 / DSM 13023 / NCIMB 13966)</name>
    <dbReference type="NCBI Taxonomy" id="402881"/>
    <lineage>
        <taxon>Bacteria</taxon>
        <taxon>Pseudomonadati</taxon>
        <taxon>Pseudomonadota</taxon>
        <taxon>Alphaproteobacteria</taxon>
        <taxon>Hyphomicrobiales</taxon>
        <taxon>Parvibaculaceae</taxon>
        <taxon>Parvibaculum</taxon>
    </lineage>
</organism>
<dbReference type="EC" id="5.1.1.3" evidence="2 8"/>
<dbReference type="GO" id="GO:0071555">
    <property type="term" value="P:cell wall organization"/>
    <property type="evidence" value="ECO:0007669"/>
    <property type="project" value="UniProtKB-KW"/>
</dbReference>
<keyword evidence="10" id="KW-1185">Reference proteome</keyword>
<comment type="function">
    <text evidence="8">Provides the (R)-glutamate required for cell wall biosynthesis.</text>
</comment>
<dbReference type="GO" id="GO:0008881">
    <property type="term" value="F:glutamate racemase activity"/>
    <property type="evidence" value="ECO:0007669"/>
    <property type="project" value="UniProtKB-UniRule"/>
</dbReference>
<comment type="similarity">
    <text evidence="8">Belongs to the aspartate/glutamate racemases family.</text>
</comment>
<dbReference type="PROSITE" id="PS00924">
    <property type="entry name" value="ASP_GLU_RACEMASE_2"/>
    <property type="match status" value="1"/>
</dbReference>
<keyword evidence="5 8" id="KW-0413">Isomerase</keyword>
<dbReference type="UniPathway" id="UPA00219"/>
<dbReference type="InterPro" id="IPR033134">
    <property type="entry name" value="Asp/Glu_racemase_AS_2"/>
</dbReference>
<dbReference type="eggNOG" id="COG0796">
    <property type="taxonomic scope" value="Bacteria"/>
</dbReference>
<feature type="binding site" evidence="8">
    <location>
        <begin position="77"/>
        <end position="78"/>
    </location>
    <ligand>
        <name>substrate</name>
    </ligand>
</feature>
<dbReference type="InterPro" id="IPR001920">
    <property type="entry name" value="Asp/Glu_race"/>
</dbReference>
<dbReference type="PANTHER" id="PTHR21198">
    <property type="entry name" value="GLUTAMATE RACEMASE"/>
    <property type="match status" value="1"/>
</dbReference>
<dbReference type="Proteomes" id="UP000006377">
    <property type="component" value="Chromosome"/>
</dbReference>
<dbReference type="PROSITE" id="PS00923">
    <property type="entry name" value="ASP_GLU_RACEMASE_1"/>
    <property type="match status" value="1"/>
</dbReference>
<dbReference type="GO" id="GO:0008360">
    <property type="term" value="P:regulation of cell shape"/>
    <property type="evidence" value="ECO:0007669"/>
    <property type="project" value="UniProtKB-KW"/>
</dbReference>
<evidence type="ECO:0000256" key="6">
    <source>
        <dbReference type="ARBA" id="ARBA00023316"/>
    </source>
</evidence>
<evidence type="ECO:0000256" key="1">
    <source>
        <dbReference type="ARBA" id="ARBA00001602"/>
    </source>
</evidence>